<evidence type="ECO:0000313" key="2">
    <source>
        <dbReference type="EMBL" id="PXF43156.1"/>
    </source>
</evidence>
<dbReference type="STRING" id="448386.A0A2V3IM49"/>
<dbReference type="PANTHER" id="PTHR46361">
    <property type="entry name" value="ELECTRON CARRIER/ PROTEIN DISULFIDE OXIDOREDUCTASE"/>
    <property type="match status" value="1"/>
</dbReference>
<dbReference type="GO" id="GO:0035556">
    <property type="term" value="P:intracellular signal transduction"/>
    <property type="evidence" value="ECO:0007669"/>
    <property type="project" value="InterPro"/>
</dbReference>
<dbReference type="EMBL" id="NBIV01000135">
    <property type="protein sequence ID" value="PXF43156.1"/>
    <property type="molecule type" value="Genomic_DNA"/>
</dbReference>
<dbReference type="PROSITE" id="PS50186">
    <property type="entry name" value="DEP"/>
    <property type="match status" value="2"/>
</dbReference>
<dbReference type="PANTHER" id="PTHR46361:SF3">
    <property type="entry name" value="ELECTRON CARRIER_ PROTEIN DISULFIDE OXIDOREDUCTASE"/>
    <property type="match status" value="1"/>
</dbReference>
<accession>A0A2V3IM49</accession>
<proteinExistence type="predicted"/>
<reference evidence="2 3" key="1">
    <citation type="journal article" date="2018" name="Mol. Biol. Evol.">
        <title>Analysis of the draft genome of the red seaweed Gracilariopsis chorda provides insights into genome size evolution in Rhodophyta.</title>
        <authorList>
            <person name="Lee J."/>
            <person name="Yang E.C."/>
            <person name="Graf L."/>
            <person name="Yang J.H."/>
            <person name="Qiu H."/>
            <person name="Zel Zion U."/>
            <person name="Chan C.X."/>
            <person name="Stephens T.G."/>
            <person name="Weber A.P.M."/>
            <person name="Boo G.H."/>
            <person name="Boo S.M."/>
            <person name="Kim K.M."/>
            <person name="Shin Y."/>
            <person name="Jung M."/>
            <person name="Lee S.J."/>
            <person name="Yim H.S."/>
            <person name="Lee J.H."/>
            <person name="Bhattacharya D."/>
            <person name="Yoon H.S."/>
        </authorList>
    </citation>
    <scope>NUCLEOTIDE SEQUENCE [LARGE SCALE GENOMIC DNA]</scope>
    <source>
        <strain evidence="2 3">SKKU-2015</strain>
        <tissue evidence="2">Whole body</tissue>
    </source>
</reference>
<feature type="domain" description="DEP" evidence="1">
    <location>
        <begin position="210"/>
        <end position="270"/>
    </location>
</feature>
<keyword evidence="3" id="KW-1185">Reference proteome</keyword>
<dbReference type="CDD" id="cd04371">
    <property type="entry name" value="DEP"/>
    <property type="match status" value="2"/>
</dbReference>
<dbReference type="Proteomes" id="UP000247409">
    <property type="component" value="Unassembled WGS sequence"/>
</dbReference>
<dbReference type="InterPro" id="IPR036388">
    <property type="entry name" value="WH-like_DNA-bd_sf"/>
</dbReference>
<name>A0A2V3IM49_9FLOR</name>
<protein>
    <submittedName>
        <fullName evidence="2">Vacuolar membrane-associated protein iml1</fullName>
    </submittedName>
</protein>
<sequence length="326" mass="37108">MAAKSSGIFLYVQVRINGVVQPMLVPRMLQQIQVGDRQFMFRRYKRCFSGTDAVRFFLAKRFARSEHEALAIGNALLKAGVLRHVRNEHLFRTGEYFYRFAAHEDYAVEDECVNLRSSRMMSVACNSYMRMPEISRVDTSPFMSASNYSDATFFSYEENAVYDDRPEFDETDIDVETGIRIGTRLFPNLVSNFTHAKDLIRTNASNGRILEKSFTGRAAIKWLMRHNYAKNIPEAVSIGNAMLSSGVFYPIENDAGGFDLNTTHYRMMADTDISKELKRGARKDMFLRLLGVNRAKSGASVHQQQTPWFEDAVSFSFTSASSAGFR</sequence>
<feature type="domain" description="DEP" evidence="1">
    <location>
        <begin position="28"/>
        <end position="102"/>
    </location>
</feature>
<comment type="caution">
    <text evidence="2">The sequence shown here is derived from an EMBL/GenBank/DDBJ whole genome shotgun (WGS) entry which is preliminary data.</text>
</comment>
<dbReference type="SMART" id="SM00049">
    <property type="entry name" value="DEP"/>
    <property type="match status" value="2"/>
</dbReference>
<dbReference type="Gene3D" id="1.10.10.10">
    <property type="entry name" value="Winged helix-like DNA-binding domain superfamily/Winged helix DNA-binding domain"/>
    <property type="match status" value="2"/>
</dbReference>
<organism evidence="2 3">
    <name type="scientific">Gracilariopsis chorda</name>
    <dbReference type="NCBI Taxonomy" id="448386"/>
    <lineage>
        <taxon>Eukaryota</taxon>
        <taxon>Rhodophyta</taxon>
        <taxon>Florideophyceae</taxon>
        <taxon>Rhodymeniophycidae</taxon>
        <taxon>Gracilariales</taxon>
        <taxon>Gracilariaceae</taxon>
        <taxon>Gracilariopsis</taxon>
    </lineage>
</organism>
<dbReference type="Pfam" id="PF00610">
    <property type="entry name" value="DEP"/>
    <property type="match status" value="2"/>
</dbReference>
<gene>
    <name evidence="2" type="ORF">BWQ96_07100</name>
</gene>
<dbReference type="InterPro" id="IPR000591">
    <property type="entry name" value="DEP_dom"/>
</dbReference>
<dbReference type="InterPro" id="IPR036390">
    <property type="entry name" value="WH_DNA-bd_sf"/>
</dbReference>
<evidence type="ECO:0000259" key="1">
    <source>
        <dbReference type="PROSITE" id="PS50186"/>
    </source>
</evidence>
<evidence type="ECO:0000313" key="3">
    <source>
        <dbReference type="Proteomes" id="UP000247409"/>
    </source>
</evidence>
<dbReference type="AlphaFoldDB" id="A0A2V3IM49"/>
<dbReference type="SUPFAM" id="SSF46785">
    <property type="entry name" value="Winged helix' DNA-binding domain"/>
    <property type="match status" value="2"/>
</dbReference>
<dbReference type="OrthoDB" id="42898at2759"/>